<evidence type="ECO:0000256" key="3">
    <source>
        <dbReference type="HAMAP-Rule" id="MF_00040"/>
    </source>
</evidence>
<dbReference type="PANTHER" id="PTHR20982">
    <property type="entry name" value="RIBOSOME RECYCLING FACTOR"/>
    <property type="match status" value="1"/>
</dbReference>
<evidence type="ECO:0000256" key="1">
    <source>
        <dbReference type="ARBA" id="ARBA00005912"/>
    </source>
</evidence>
<dbReference type="InterPro" id="IPR002661">
    <property type="entry name" value="Ribosome_recyc_fac"/>
</dbReference>
<organism evidence="6 7">
    <name type="scientific">Acidicapsa dinghuensis</name>
    <dbReference type="NCBI Taxonomy" id="2218256"/>
    <lineage>
        <taxon>Bacteria</taxon>
        <taxon>Pseudomonadati</taxon>
        <taxon>Acidobacteriota</taxon>
        <taxon>Terriglobia</taxon>
        <taxon>Terriglobales</taxon>
        <taxon>Acidobacteriaceae</taxon>
        <taxon>Acidicapsa</taxon>
    </lineage>
</organism>
<evidence type="ECO:0000256" key="2">
    <source>
        <dbReference type="ARBA" id="ARBA00022917"/>
    </source>
</evidence>
<dbReference type="Proteomes" id="UP001596091">
    <property type="component" value="Unassembled WGS sequence"/>
</dbReference>
<dbReference type="SUPFAM" id="SSF55194">
    <property type="entry name" value="Ribosome recycling factor, RRF"/>
    <property type="match status" value="1"/>
</dbReference>
<dbReference type="RefSeq" id="WP_263334833.1">
    <property type="nucleotide sequence ID" value="NZ_JAGSYH010000002.1"/>
</dbReference>
<dbReference type="HAMAP" id="MF_00040">
    <property type="entry name" value="RRF"/>
    <property type="match status" value="1"/>
</dbReference>
<accession>A0ABW1EAW0</accession>
<dbReference type="InterPro" id="IPR023584">
    <property type="entry name" value="Ribosome_recyc_fac_dom"/>
</dbReference>
<reference evidence="7" key="1">
    <citation type="journal article" date="2019" name="Int. J. Syst. Evol. Microbiol.">
        <title>The Global Catalogue of Microorganisms (GCM) 10K type strain sequencing project: providing services to taxonomists for standard genome sequencing and annotation.</title>
        <authorList>
            <consortium name="The Broad Institute Genomics Platform"/>
            <consortium name="The Broad Institute Genome Sequencing Center for Infectious Disease"/>
            <person name="Wu L."/>
            <person name="Ma J."/>
        </authorList>
    </citation>
    <scope>NUCLEOTIDE SEQUENCE [LARGE SCALE GENOMIC DNA]</scope>
    <source>
        <strain evidence="7">JCM 4087</strain>
    </source>
</reference>
<name>A0ABW1EAW0_9BACT</name>
<evidence type="ECO:0000313" key="6">
    <source>
        <dbReference type="EMBL" id="MFC5860927.1"/>
    </source>
</evidence>
<dbReference type="EMBL" id="JBHSPH010000001">
    <property type="protein sequence ID" value="MFC5860927.1"/>
    <property type="molecule type" value="Genomic_DNA"/>
</dbReference>
<protein>
    <recommendedName>
        <fullName evidence="3">Ribosome-recycling factor</fullName>
        <shortName evidence="3">RRF</shortName>
    </recommendedName>
    <alternativeName>
        <fullName evidence="3">Ribosome-releasing factor</fullName>
    </alternativeName>
</protein>
<keyword evidence="7" id="KW-1185">Reference proteome</keyword>
<dbReference type="PANTHER" id="PTHR20982:SF3">
    <property type="entry name" value="MITOCHONDRIAL RIBOSOME RECYCLING FACTOR PSEUDO 1"/>
    <property type="match status" value="1"/>
</dbReference>
<gene>
    <name evidence="3 6" type="primary">frr</name>
    <name evidence="6" type="ORF">ACFPT7_01320</name>
</gene>
<evidence type="ECO:0000313" key="7">
    <source>
        <dbReference type="Proteomes" id="UP001596091"/>
    </source>
</evidence>
<keyword evidence="2 3" id="KW-0648">Protein biosynthesis</keyword>
<comment type="caution">
    <text evidence="6">The sequence shown here is derived from an EMBL/GenBank/DDBJ whole genome shotgun (WGS) entry which is preliminary data.</text>
</comment>
<feature type="domain" description="Ribosome recycling factor" evidence="5">
    <location>
        <begin position="31"/>
        <end position="193"/>
    </location>
</feature>
<dbReference type="Pfam" id="PF01765">
    <property type="entry name" value="RRF"/>
    <property type="match status" value="1"/>
</dbReference>
<comment type="subcellular location">
    <subcellularLocation>
        <location evidence="3">Cytoplasm</location>
    </subcellularLocation>
</comment>
<dbReference type="NCBIfam" id="TIGR00496">
    <property type="entry name" value="frr"/>
    <property type="match status" value="1"/>
</dbReference>
<proteinExistence type="inferred from homology"/>
<keyword evidence="3" id="KW-0963">Cytoplasm</keyword>
<feature type="compositionally biased region" description="Basic and acidic residues" evidence="4">
    <location>
        <begin position="143"/>
        <end position="168"/>
    </location>
</feature>
<dbReference type="InterPro" id="IPR036191">
    <property type="entry name" value="RRF_sf"/>
</dbReference>
<dbReference type="Gene3D" id="3.30.1360.40">
    <property type="match status" value="1"/>
</dbReference>
<comment type="function">
    <text evidence="3">Responsible for the release of ribosomes from messenger RNA at the termination of protein biosynthesis. May increase the efficiency of translation by recycling ribosomes from one round of translation to another.</text>
</comment>
<dbReference type="CDD" id="cd00520">
    <property type="entry name" value="RRF"/>
    <property type="match status" value="1"/>
</dbReference>
<dbReference type="Gene3D" id="1.10.132.20">
    <property type="entry name" value="Ribosome-recycling factor"/>
    <property type="match status" value="1"/>
</dbReference>
<sequence length="195" mass="22295">MAASLMAGHPVLKELHTDVKRRMDKAVEDFQTHLISLRTGRASVHLLDQVRVDYYGTPTPLNQVAQVSAPEPGMILVQPWDASLVKEIEKALRAPEHGFNPQNDGKMVRVPIPPMTEERRKAVVKQLNQELEDHRTALRNVRRDGNDHLKKLAKDKKISEDEEKRAQEEVQGMLNEEIKRMEEAARKKEADIMQV</sequence>
<evidence type="ECO:0000256" key="4">
    <source>
        <dbReference type="SAM" id="MobiDB-lite"/>
    </source>
</evidence>
<comment type="similarity">
    <text evidence="1 3">Belongs to the RRF family.</text>
</comment>
<evidence type="ECO:0000259" key="5">
    <source>
        <dbReference type="Pfam" id="PF01765"/>
    </source>
</evidence>
<feature type="region of interest" description="Disordered" evidence="4">
    <location>
        <begin position="143"/>
        <end position="170"/>
    </location>
</feature>